<protein>
    <recommendedName>
        <fullName evidence="2">BOD1/SHG1 domain-containing protein</fullName>
    </recommendedName>
</protein>
<feature type="region of interest" description="Disordered" evidence="1">
    <location>
        <begin position="116"/>
        <end position="154"/>
    </location>
</feature>
<dbReference type="Pfam" id="PF05205">
    <property type="entry name" value="COMPASS-Shg1"/>
    <property type="match status" value="1"/>
</dbReference>
<dbReference type="STRING" id="698492.A0A0E9NKV8"/>
<feature type="compositionally biased region" description="Basic and acidic residues" evidence="1">
    <location>
        <begin position="201"/>
        <end position="220"/>
    </location>
</feature>
<name>A0A0E9NKV8_SAICN</name>
<keyword evidence="4" id="KW-1185">Reference proteome</keyword>
<sequence>MSSTDKKTADLVTAFKRQGHFDALRKELLANFREGDDGNAFLARIKDIVEAEITRDESILAKDRTKATNLLGTAVERTEAYPDLKKKTEDRVMGSKELRERVEGLMRAVLKEQEEARKQVDEKQEPTTEVKIEQARKPQEAKENGIYVPSGANPQYIGTSGEVFPSRGHRPVDLWEKAHECPRIRSGEGMSALGGLTLTHVEPENEGGRLDKYDHERKII</sequence>
<organism evidence="3 4">
    <name type="scientific">Saitoella complicata (strain BCRC 22490 / CBS 7301 / JCM 7358 / NBRC 10748 / NRRL Y-17804)</name>
    <dbReference type="NCBI Taxonomy" id="698492"/>
    <lineage>
        <taxon>Eukaryota</taxon>
        <taxon>Fungi</taxon>
        <taxon>Dikarya</taxon>
        <taxon>Ascomycota</taxon>
        <taxon>Taphrinomycotina</taxon>
        <taxon>Taphrinomycotina incertae sedis</taxon>
        <taxon>Saitoella</taxon>
    </lineage>
</organism>
<feature type="compositionally biased region" description="Basic and acidic residues" evidence="1">
    <location>
        <begin position="116"/>
        <end position="143"/>
    </location>
</feature>
<reference evidence="3 4" key="1">
    <citation type="journal article" date="2011" name="J. Gen. Appl. Microbiol.">
        <title>Draft genome sequencing of the enigmatic yeast Saitoella complicata.</title>
        <authorList>
            <person name="Nishida H."/>
            <person name="Hamamoto M."/>
            <person name="Sugiyama J."/>
        </authorList>
    </citation>
    <scope>NUCLEOTIDE SEQUENCE [LARGE SCALE GENOMIC DNA]</scope>
    <source>
        <strain evidence="3 4">NRRL Y-17804</strain>
    </source>
</reference>
<dbReference type="InterPro" id="IPR055264">
    <property type="entry name" value="BOD1/SHG1_dom"/>
</dbReference>
<dbReference type="EMBL" id="BACD03000028">
    <property type="protein sequence ID" value="GAO50045.1"/>
    <property type="molecule type" value="Genomic_DNA"/>
</dbReference>
<dbReference type="Proteomes" id="UP000033140">
    <property type="component" value="Unassembled WGS sequence"/>
</dbReference>
<evidence type="ECO:0000313" key="4">
    <source>
        <dbReference type="Proteomes" id="UP000033140"/>
    </source>
</evidence>
<gene>
    <name evidence="3" type="ORF">G7K_4180-t1</name>
</gene>
<comment type="caution">
    <text evidence="3">The sequence shown here is derived from an EMBL/GenBank/DDBJ whole genome shotgun (WGS) entry which is preliminary data.</text>
</comment>
<feature type="region of interest" description="Disordered" evidence="1">
    <location>
        <begin position="195"/>
        <end position="220"/>
    </location>
</feature>
<reference evidence="3 4" key="3">
    <citation type="journal article" date="2015" name="Genome Announc.">
        <title>Draft Genome Sequence of the Archiascomycetous Yeast Saitoella complicata.</title>
        <authorList>
            <person name="Yamauchi K."/>
            <person name="Kondo S."/>
            <person name="Hamamoto M."/>
            <person name="Takahashi Y."/>
            <person name="Ogura Y."/>
            <person name="Hayashi T."/>
            <person name="Nishida H."/>
        </authorList>
    </citation>
    <scope>NUCLEOTIDE SEQUENCE [LARGE SCALE GENOMIC DNA]</scope>
    <source>
        <strain evidence="3 4">NRRL Y-17804</strain>
    </source>
</reference>
<proteinExistence type="predicted"/>
<evidence type="ECO:0000259" key="2">
    <source>
        <dbReference type="Pfam" id="PF05205"/>
    </source>
</evidence>
<feature type="domain" description="BOD1/SHG1" evidence="2">
    <location>
        <begin position="11"/>
        <end position="111"/>
    </location>
</feature>
<reference evidence="3 4" key="2">
    <citation type="journal article" date="2014" name="J. Gen. Appl. Microbiol.">
        <title>The early diverging ascomycetous budding yeast Saitoella complicata has three histone deacetylases belonging to the Clr6, Hos2, and Rpd3 lineages.</title>
        <authorList>
            <person name="Nishida H."/>
            <person name="Matsumoto T."/>
            <person name="Kondo S."/>
            <person name="Hamamoto M."/>
            <person name="Yoshikawa H."/>
        </authorList>
    </citation>
    <scope>NUCLEOTIDE SEQUENCE [LARGE SCALE GENOMIC DNA]</scope>
    <source>
        <strain evidence="3 4">NRRL Y-17804</strain>
    </source>
</reference>
<dbReference type="AlphaFoldDB" id="A0A0E9NKV8"/>
<evidence type="ECO:0000256" key="1">
    <source>
        <dbReference type="SAM" id="MobiDB-lite"/>
    </source>
</evidence>
<accession>A0A0E9NKV8</accession>
<evidence type="ECO:0000313" key="3">
    <source>
        <dbReference type="EMBL" id="GAO50045.1"/>
    </source>
</evidence>